<dbReference type="InterPro" id="IPR058240">
    <property type="entry name" value="rSAM_sf"/>
</dbReference>
<dbReference type="PANTHER" id="PTHR11228:SF7">
    <property type="entry name" value="PQQA PEPTIDE CYCLASE"/>
    <property type="match status" value="1"/>
</dbReference>
<comment type="cofactor">
    <cofactor evidence="1">
        <name>[4Fe-4S] cluster</name>
        <dbReference type="ChEBI" id="CHEBI:49883"/>
    </cofactor>
</comment>
<dbReference type="InterPro" id="IPR007197">
    <property type="entry name" value="rSAM"/>
</dbReference>
<evidence type="ECO:0000256" key="2">
    <source>
        <dbReference type="ARBA" id="ARBA00022691"/>
    </source>
</evidence>
<keyword evidence="4" id="KW-0408">Iron</keyword>
<evidence type="ECO:0000256" key="5">
    <source>
        <dbReference type="ARBA" id="ARBA00023014"/>
    </source>
</evidence>
<keyword evidence="2" id="KW-0949">S-adenosyl-L-methionine</keyword>
<keyword evidence="5" id="KW-0411">Iron-sulfur</keyword>
<dbReference type="InterPro" id="IPR013785">
    <property type="entry name" value="Aldolase_TIM"/>
</dbReference>
<sequence>MEIIIKQTFRLKSRRKKEHAEQVQPRDCSSDLEANTYLRKMHTFIFDIDISGACNLHCPCCPQGNIETYRLPHGFMEPELLASIVRKATSECRVTGINLFNWTEPLLHPRLPELIHIVQGAGIPCHLSSNLNILPDADAIMAAGPASFKISVSGFTQDVYGTTHRGGNIARVKNNMVTLAEAKKRNGAATRIFVTYHRYRHNLKEEPMMRDFADRLGFGFDPVWALMFPLEKVLAYADGDIQDFPLTEEDHTVIDSLAFPLKNTLAAARNYQNQPCRLRDRQVSLDFQGNVLLCCGIFDAREFSLGNYLALPLDTIQKLRQNHRMCKRCMKNGAHVFLTYCVPEMGRQILDTIDGDDISLLDLRHEIRHKHLCQRINTMSQACFSSMIGDRQKAVLKTVIDQMDRIGAVAKRSLFGKK</sequence>
<feature type="domain" description="Radical SAM core" evidence="6">
    <location>
        <begin position="50"/>
        <end position="193"/>
    </location>
</feature>
<dbReference type="PANTHER" id="PTHR11228">
    <property type="entry name" value="RADICAL SAM DOMAIN PROTEIN"/>
    <property type="match status" value="1"/>
</dbReference>
<dbReference type="Proteomes" id="UP000756860">
    <property type="component" value="Unassembled WGS sequence"/>
</dbReference>
<reference evidence="7 8" key="1">
    <citation type="submission" date="2021-05" db="EMBL/GenBank/DDBJ databases">
        <title>The draft genome of Geobacter luticola JCM 17780.</title>
        <authorList>
            <person name="Xu Z."/>
            <person name="Masuda Y."/>
            <person name="Itoh H."/>
            <person name="Senoo K."/>
        </authorList>
    </citation>
    <scope>NUCLEOTIDE SEQUENCE [LARGE SCALE GENOMIC DNA]</scope>
    <source>
        <strain evidence="7 8">JCM 17780</strain>
    </source>
</reference>
<proteinExistence type="predicted"/>
<comment type="caution">
    <text evidence="7">The sequence shown here is derived from an EMBL/GenBank/DDBJ whole genome shotgun (WGS) entry which is preliminary data.</text>
</comment>
<evidence type="ECO:0000313" key="8">
    <source>
        <dbReference type="Proteomes" id="UP000756860"/>
    </source>
</evidence>
<organism evidence="7 8">
    <name type="scientific">Geomobilimonas luticola</name>
    <dbReference type="NCBI Taxonomy" id="1114878"/>
    <lineage>
        <taxon>Bacteria</taxon>
        <taxon>Pseudomonadati</taxon>
        <taxon>Thermodesulfobacteriota</taxon>
        <taxon>Desulfuromonadia</taxon>
        <taxon>Geobacterales</taxon>
        <taxon>Geobacteraceae</taxon>
        <taxon>Geomobilimonas</taxon>
    </lineage>
</organism>
<keyword evidence="3" id="KW-0479">Metal-binding</keyword>
<evidence type="ECO:0000256" key="3">
    <source>
        <dbReference type="ARBA" id="ARBA00022723"/>
    </source>
</evidence>
<keyword evidence="8" id="KW-1185">Reference proteome</keyword>
<name>A0ABS5SEQ3_9BACT</name>
<gene>
    <name evidence="7" type="ORF">KI810_12320</name>
</gene>
<dbReference type="EMBL" id="JAHCVK010000005">
    <property type="protein sequence ID" value="MBT0653846.1"/>
    <property type="molecule type" value="Genomic_DNA"/>
</dbReference>
<dbReference type="CDD" id="cd01335">
    <property type="entry name" value="Radical_SAM"/>
    <property type="match status" value="1"/>
</dbReference>
<evidence type="ECO:0000256" key="1">
    <source>
        <dbReference type="ARBA" id="ARBA00001966"/>
    </source>
</evidence>
<dbReference type="SUPFAM" id="SSF102114">
    <property type="entry name" value="Radical SAM enzymes"/>
    <property type="match status" value="1"/>
</dbReference>
<evidence type="ECO:0000313" key="7">
    <source>
        <dbReference type="EMBL" id="MBT0653846.1"/>
    </source>
</evidence>
<accession>A0ABS5SEQ3</accession>
<dbReference type="InterPro" id="IPR050377">
    <property type="entry name" value="Radical_SAM_PqqE_MftC-like"/>
</dbReference>
<dbReference type="SFLD" id="SFLDS00029">
    <property type="entry name" value="Radical_SAM"/>
    <property type="match status" value="1"/>
</dbReference>
<evidence type="ECO:0000256" key="4">
    <source>
        <dbReference type="ARBA" id="ARBA00023004"/>
    </source>
</evidence>
<dbReference type="Gene3D" id="3.20.20.70">
    <property type="entry name" value="Aldolase class I"/>
    <property type="match status" value="1"/>
</dbReference>
<dbReference type="Pfam" id="PF04055">
    <property type="entry name" value="Radical_SAM"/>
    <property type="match status" value="1"/>
</dbReference>
<protein>
    <submittedName>
        <fullName evidence="7">Radical SAM protein</fullName>
    </submittedName>
</protein>
<dbReference type="CDD" id="cd21109">
    <property type="entry name" value="SPASM"/>
    <property type="match status" value="1"/>
</dbReference>
<dbReference type="RefSeq" id="WP_214175846.1">
    <property type="nucleotide sequence ID" value="NZ_JAHCVK010000005.1"/>
</dbReference>
<evidence type="ECO:0000259" key="6">
    <source>
        <dbReference type="Pfam" id="PF04055"/>
    </source>
</evidence>